<dbReference type="AlphaFoldDB" id="A0A256GBK0"/>
<evidence type="ECO:0000313" key="1">
    <source>
        <dbReference type="EMBL" id="OYR24502.1"/>
    </source>
</evidence>
<organism evidence="1 2">
    <name type="scientific">Brucella lupini</name>
    <dbReference type="NCBI Taxonomy" id="255457"/>
    <lineage>
        <taxon>Bacteria</taxon>
        <taxon>Pseudomonadati</taxon>
        <taxon>Pseudomonadota</taxon>
        <taxon>Alphaproteobacteria</taxon>
        <taxon>Hyphomicrobiales</taxon>
        <taxon>Brucellaceae</taxon>
        <taxon>Brucella/Ochrobactrum group</taxon>
        <taxon>Brucella</taxon>
    </lineage>
</organism>
<dbReference type="Proteomes" id="UP000216363">
    <property type="component" value="Unassembled WGS sequence"/>
</dbReference>
<gene>
    <name evidence="1" type="ORF">CES86_4788</name>
</gene>
<sequence length="52" mass="6144">MQKRWNADQTDVRNVRLMFGICPGGVNKVTQICSVTTDYKNWCQSWFWGRAF</sequence>
<dbReference type="EMBL" id="NNRN01000062">
    <property type="protein sequence ID" value="OYR24502.1"/>
    <property type="molecule type" value="Genomic_DNA"/>
</dbReference>
<evidence type="ECO:0000313" key="2">
    <source>
        <dbReference type="Proteomes" id="UP000216363"/>
    </source>
</evidence>
<accession>A0A256GBK0</accession>
<name>A0A256GBK0_9HYPH</name>
<comment type="caution">
    <text evidence="1">The sequence shown here is derived from an EMBL/GenBank/DDBJ whole genome shotgun (WGS) entry which is preliminary data.</text>
</comment>
<reference evidence="1 2" key="1">
    <citation type="submission" date="2017-07" db="EMBL/GenBank/DDBJ databases">
        <title>Draft genome of Ochrobactrum lupini type strain LUP21.</title>
        <authorList>
            <person name="Krzyzanowska D.M."/>
            <person name="Jafra S."/>
        </authorList>
    </citation>
    <scope>NUCLEOTIDE SEQUENCE [LARGE SCALE GENOMIC DNA]</scope>
    <source>
        <strain evidence="1 2">LUP21</strain>
    </source>
</reference>
<protein>
    <submittedName>
        <fullName evidence="1">Uncharacterized protein</fullName>
    </submittedName>
</protein>
<proteinExistence type="predicted"/>